<dbReference type="InterPro" id="IPR019775">
    <property type="entry name" value="WD40_repeat_CS"/>
</dbReference>
<dbReference type="PROSITE" id="PS50294">
    <property type="entry name" value="WD_REPEATS_REGION"/>
    <property type="match status" value="4"/>
</dbReference>
<dbReference type="Pfam" id="PF24883">
    <property type="entry name" value="NPHP3_N"/>
    <property type="match status" value="2"/>
</dbReference>
<dbReference type="InterPro" id="IPR056884">
    <property type="entry name" value="NPHP3-like_N"/>
</dbReference>
<dbReference type="STRING" id="303698.A0A1V6SQC1"/>
<evidence type="ECO:0000313" key="6">
    <source>
        <dbReference type="Proteomes" id="UP000191285"/>
    </source>
</evidence>
<dbReference type="PANTHER" id="PTHR46082:SF11">
    <property type="entry name" value="AAA+ ATPASE DOMAIN-CONTAINING PROTEIN-RELATED"/>
    <property type="match status" value="1"/>
</dbReference>
<accession>A0A1V6SQC1</accession>
<comment type="caution">
    <text evidence="5">The sequence shown here is derived from an EMBL/GenBank/DDBJ whole genome shotgun (WGS) entry which is preliminary data.</text>
</comment>
<organism evidence="5 6">
    <name type="scientific">Penicillium steckii</name>
    <dbReference type="NCBI Taxonomy" id="303698"/>
    <lineage>
        <taxon>Eukaryota</taxon>
        <taxon>Fungi</taxon>
        <taxon>Dikarya</taxon>
        <taxon>Ascomycota</taxon>
        <taxon>Pezizomycotina</taxon>
        <taxon>Eurotiomycetes</taxon>
        <taxon>Eurotiomycetidae</taxon>
        <taxon>Eurotiales</taxon>
        <taxon>Aspergillaceae</taxon>
        <taxon>Penicillium</taxon>
    </lineage>
</organism>
<dbReference type="PROSITE" id="PS50082">
    <property type="entry name" value="WD_REPEATS_2"/>
    <property type="match status" value="4"/>
</dbReference>
<gene>
    <name evidence="5" type="ORF">PENSTE_c025G10455</name>
</gene>
<dbReference type="InterPro" id="IPR015943">
    <property type="entry name" value="WD40/YVTN_repeat-like_dom_sf"/>
</dbReference>
<dbReference type="InterPro" id="IPR001680">
    <property type="entry name" value="WD40_rpt"/>
</dbReference>
<reference evidence="6" key="1">
    <citation type="journal article" date="2017" name="Nat. Microbiol.">
        <title>Global analysis of biosynthetic gene clusters reveals vast potential of secondary metabolite production in Penicillium species.</title>
        <authorList>
            <person name="Nielsen J.C."/>
            <person name="Grijseels S."/>
            <person name="Prigent S."/>
            <person name="Ji B."/>
            <person name="Dainat J."/>
            <person name="Nielsen K.F."/>
            <person name="Frisvad J.C."/>
            <person name="Workman M."/>
            <person name="Nielsen J."/>
        </authorList>
    </citation>
    <scope>NUCLEOTIDE SEQUENCE [LARGE SCALE GENOMIC DNA]</scope>
    <source>
        <strain evidence="6">IBT 24891</strain>
    </source>
</reference>
<dbReference type="InterPro" id="IPR053137">
    <property type="entry name" value="NLR-like"/>
</dbReference>
<proteinExistence type="predicted"/>
<keyword evidence="1 3" id="KW-0853">WD repeat</keyword>
<evidence type="ECO:0000313" key="5">
    <source>
        <dbReference type="EMBL" id="OQE16196.1"/>
    </source>
</evidence>
<feature type="repeat" description="WD" evidence="3">
    <location>
        <begin position="1202"/>
        <end position="1243"/>
    </location>
</feature>
<dbReference type="Gene3D" id="3.40.50.1580">
    <property type="entry name" value="Nucleoside phosphorylase domain"/>
    <property type="match status" value="1"/>
</dbReference>
<sequence length="1450" mass="163085">MSDPKSYTIGWICAIITEYVAAQCFLDEKHDIPENLPNTKNDYTLGRIGKHNVVTSVLPLGSYGSASAAQVAENMLYNFPNVRVGLMVGIGGGVPFPNDVRLGDVVVSTPGNGRSGVVQYDFGKSVQGKGFQVTGFLAQPPTILRTAVSGLQAKYEMEGHQLKEEVEGVLRKWSRLRRKYKRPDMAGDRLYKSDVVHSGEADSICAKEETLSNCCIPRDERLEDEDDPVIHYGCIASGNQLMNDAHIRDRLAREKGVLSFEMEAAGLMNNFPCIVIRGICDYADSHQEEYVEWRGYAAMIAAAYAKDLLSRISPQHVEKEQRVIDVLKVSIDYIAEQTDHIVETTDHVAEITDRMDRSLALDKLPIANGAEYDSYADQYEVECLEGTRTDLLRQIREWASSSEGKCLFWLNGMAGTGKSTISRTVASVVSKSLGEQFTQLLLQPLLDLDLQGHKPREGNIVIVLDALDECDHDRDIRSIIRLLQQLQRARAIRIRVFLTSRPELPVRLGFKNIHNQDYQNVVLHDIPEEVTRHDISLFLHHRFSMIKKEREVPEKWPSERTIRDIINMSVPLFISAATVCRYIEHSALEPTARLRELLHDQTRHATKMEKTYMPILTRLVNHIESEEREQRQIFHHFQRIIGAIVLLAVPLSIPSLSRLLNIEIKLINHHLDSFQSVLSVPSLKDTEKPVRILHLSFRDFLVQASDSKFRVDEQKKHQEISKPCLRLMKIHLKKNICGLQGPATTRESVDPQCIRFSFPTELTYACRYWVNHFEGSGLSQKEADSLLEFLKVHFLHWVEAMGLLGLVFEVVGIIQRLQFTVSHGYFTELSALLHDASRFVLRIRHIVNEAPLQLYCSGLVFAPQMTIVRKQFANDIPFWITQLPKVDDEWSEELQTLNGHSGPVISIAFSPDGRTLASGSDDQTLRLWDVTTGQVLEAVKGSVSAVAVAFSPDGRMLAVAFSGFGKSEIRILDPITGEIEQSFDHPSRMKSIALSPDGQFLAVSTHDRKVRLWELETLQLRETFEGKWQVGSVDISPNGNFMAFSSSSSRREDKELEVQLWDFTDRTLRQVISLPSCINHVVQFSPNGCALAMSAEKAIHIWDVSLERMQWTFPSPDPINGVSSIAFSSDGQLLAASYRSYREGRIDIWEVKTGILRHRVIEQGRVAMSLKFSPGSRLLAAGNSDNTVRFWDITTEKANEPSNGHENYVTALSFSNDGKQLVSGSLDCNVGLWDPETGILKRKLEHSVERPMSISFAADDKRIAIGDGAKGLCTLHLITGEVQEFDCLPENAEFVESITFTPGGQIIGCIILSGNLSSITIIDLETGKMQEKGIEDLWSPIMLLPDCRTLGTAGALSEKLNLWDIETVTLKKSWDFPDPIEELRLSYDESYIYTNKGDVFHLDTPSAEAQPDSALGIITVVNEWLEWNGQRLMWLGNQSGLKVWVTRGNQ</sequence>
<dbReference type="PRINTS" id="PR00320">
    <property type="entry name" value="GPROTEINBRPT"/>
</dbReference>
<evidence type="ECO:0000259" key="4">
    <source>
        <dbReference type="Pfam" id="PF24883"/>
    </source>
</evidence>
<evidence type="ECO:0000256" key="3">
    <source>
        <dbReference type="PROSITE-ProRule" id="PRU00221"/>
    </source>
</evidence>
<dbReference type="SUPFAM" id="SSF50978">
    <property type="entry name" value="WD40 repeat-like"/>
    <property type="match status" value="2"/>
</dbReference>
<feature type="repeat" description="WD" evidence="3">
    <location>
        <begin position="897"/>
        <end position="938"/>
    </location>
</feature>
<protein>
    <recommendedName>
        <fullName evidence="4">Nephrocystin 3-like N-terminal domain-containing protein</fullName>
    </recommendedName>
</protein>
<dbReference type="EMBL" id="MLKD01000025">
    <property type="protein sequence ID" value="OQE16196.1"/>
    <property type="molecule type" value="Genomic_DNA"/>
</dbReference>
<dbReference type="OrthoDB" id="1577640at2759"/>
<feature type="domain" description="Nephrocystin 3-like N-terminal" evidence="4">
    <location>
        <begin position="441"/>
        <end position="501"/>
    </location>
</feature>
<evidence type="ECO:0000256" key="1">
    <source>
        <dbReference type="ARBA" id="ARBA00022574"/>
    </source>
</evidence>
<feature type="repeat" description="WD" evidence="3">
    <location>
        <begin position="982"/>
        <end position="1023"/>
    </location>
</feature>
<dbReference type="SMART" id="SM00320">
    <property type="entry name" value="WD40"/>
    <property type="match status" value="8"/>
</dbReference>
<dbReference type="InterPro" id="IPR027417">
    <property type="entry name" value="P-loop_NTPase"/>
</dbReference>
<keyword evidence="6" id="KW-1185">Reference proteome</keyword>
<dbReference type="PROSITE" id="PS00678">
    <property type="entry name" value="WD_REPEATS_1"/>
    <property type="match status" value="2"/>
</dbReference>
<dbReference type="CDD" id="cd00200">
    <property type="entry name" value="WD40"/>
    <property type="match status" value="1"/>
</dbReference>
<dbReference type="InterPro" id="IPR035994">
    <property type="entry name" value="Nucleoside_phosphorylase_sf"/>
</dbReference>
<dbReference type="Pfam" id="PF00400">
    <property type="entry name" value="WD40"/>
    <property type="match status" value="4"/>
</dbReference>
<evidence type="ECO:0000256" key="2">
    <source>
        <dbReference type="ARBA" id="ARBA00022737"/>
    </source>
</evidence>
<feature type="domain" description="Nephrocystin 3-like N-terminal" evidence="4">
    <location>
        <begin position="394"/>
        <end position="429"/>
    </location>
</feature>
<dbReference type="InterPro" id="IPR036322">
    <property type="entry name" value="WD40_repeat_dom_sf"/>
</dbReference>
<feature type="repeat" description="WD" evidence="3">
    <location>
        <begin position="1169"/>
        <end position="1201"/>
    </location>
</feature>
<keyword evidence="2" id="KW-0677">Repeat</keyword>
<dbReference type="SUPFAM" id="SSF52540">
    <property type="entry name" value="P-loop containing nucleoside triphosphate hydrolases"/>
    <property type="match status" value="1"/>
</dbReference>
<dbReference type="GO" id="GO:0003824">
    <property type="term" value="F:catalytic activity"/>
    <property type="evidence" value="ECO:0007669"/>
    <property type="project" value="InterPro"/>
</dbReference>
<name>A0A1V6SQC1_9EURO</name>
<dbReference type="GO" id="GO:0009116">
    <property type="term" value="P:nucleoside metabolic process"/>
    <property type="evidence" value="ECO:0007669"/>
    <property type="project" value="InterPro"/>
</dbReference>
<dbReference type="PANTHER" id="PTHR46082">
    <property type="entry name" value="ATP/GTP-BINDING PROTEIN-RELATED"/>
    <property type="match status" value="1"/>
</dbReference>
<dbReference type="SUPFAM" id="SSF53167">
    <property type="entry name" value="Purine and uridine phosphorylases"/>
    <property type="match status" value="1"/>
</dbReference>
<dbReference type="Gene3D" id="2.130.10.10">
    <property type="entry name" value="YVTN repeat-like/Quinoprotein amine dehydrogenase"/>
    <property type="match status" value="4"/>
</dbReference>
<dbReference type="InterPro" id="IPR020472">
    <property type="entry name" value="WD40_PAC1"/>
</dbReference>
<dbReference type="Proteomes" id="UP000191285">
    <property type="component" value="Unassembled WGS sequence"/>
</dbReference>